<accession>A0A0Q3VHB3</accession>
<comment type="caution">
    <text evidence="1">The sequence shown here is derived from an EMBL/GenBank/DDBJ whole genome shotgun (WGS) entry which is preliminary data.</text>
</comment>
<dbReference type="RefSeq" id="WP_053476164.1">
    <property type="nucleotide sequence ID" value="NZ_CP041305.1"/>
</dbReference>
<dbReference type="AlphaFoldDB" id="A0A0Q3VHB3"/>
<evidence type="ECO:0000313" key="1">
    <source>
        <dbReference type="EMBL" id="KQL19627.1"/>
    </source>
</evidence>
<proteinExistence type="predicted"/>
<dbReference type="STRING" id="1637975.AN957_14345"/>
<reference evidence="1 2" key="1">
    <citation type="submission" date="2015-09" db="EMBL/GenBank/DDBJ databases">
        <title>Genome sequencing project for genomic taxonomy and phylogenomics of Bacillus-like bacteria.</title>
        <authorList>
            <person name="Liu B."/>
            <person name="Wang J."/>
            <person name="Zhu Y."/>
            <person name="Liu G."/>
            <person name="Chen Q."/>
            <person name="Chen Z."/>
            <person name="Lan J."/>
            <person name="Che J."/>
            <person name="Ge C."/>
            <person name="Shi H."/>
            <person name="Pan Z."/>
            <person name="Liu X."/>
        </authorList>
    </citation>
    <scope>NUCLEOTIDE SEQUENCE [LARGE SCALE GENOMIC DNA]</scope>
    <source>
        <strain evidence="1 2">FJAT-18043</strain>
    </source>
</reference>
<dbReference type="EMBL" id="LJIX01000006">
    <property type="protein sequence ID" value="KQL19627.1"/>
    <property type="molecule type" value="Genomic_DNA"/>
</dbReference>
<name>A0A0Q3VHB3_9BACI</name>
<protein>
    <submittedName>
        <fullName evidence="1">Uncharacterized protein</fullName>
    </submittedName>
</protein>
<keyword evidence="2" id="KW-1185">Reference proteome</keyword>
<evidence type="ECO:0000313" key="2">
    <source>
        <dbReference type="Proteomes" id="UP000050996"/>
    </source>
</evidence>
<sequence length="71" mass="8456">MFAVLENKLMDLTIDDFFFRPPLVEYADYIVKWISYTHAGSFITFLIDSYGLEKIEQVYNQDQLEIKLQNI</sequence>
<organism evidence="1 2">
    <name type="scientific">Cytobacillus solani</name>
    <dbReference type="NCBI Taxonomy" id="1637975"/>
    <lineage>
        <taxon>Bacteria</taxon>
        <taxon>Bacillati</taxon>
        <taxon>Bacillota</taxon>
        <taxon>Bacilli</taxon>
        <taxon>Bacillales</taxon>
        <taxon>Bacillaceae</taxon>
        <taxon>Cytobacillus</taxon>
    </lineage>
</organism>
<dbReference type="Proteomes" id="UP000050996">
    <property type="component" value="Unassembled WGS sequence"/>
</dbReference>
<gene>
    <name evidence="1" type="ORF">AN957_14345</name>
</gene>